<accession>A0A9P6L300</accession>
<name>A0A9P6L300_9AGAM</name>
<dbReference type="EMBL" id="WIUZ02000016">
    <property type="protein sequence ID" value="KAF9780411.1"/>
    <property type="molecule type" value="Genomic_DNA"/>
</dbReference>
<dbReference type="InterPro" id="IPR011009">
    <property type="entry name" value="Kinase-like_dom_sf"/>
</dbReference>
<evidence type="ECO:0000313" key="2">
    <source>
        <dbReference type="Proteomes" id="UP000736335"/>
    </source>
</evidence>
<reference evidence="1" key="2">
    <citation type="submission" date="2020-11" db="EMBL/GenBank/DDBJ databases">
        <authorList>
            <consortium name="DOE Joint Genome Institute"/>
            <person name="Kuo A."/>
            <person name="Miyauchi S."/>
            <person name="Kiss E."/>
            <person name="Drula E."/>
            <person name="Kohler A."/>
            <person name="Sanchez-Garcia M."/>
            <person name="Andreopoulos B."/>
            <person name="Barry K.W."/>
            <person name="Bonito G."/>
            <person name="Buee M."/>
            <person name="Carver A."/>
            <person name="Chen C."/>
            <person name="Cichocki N."/>
            <person name="Clum A."/>
            <person name="Culley D."/>
            <person name="Crous P.W."/>
            <person name="Fauchery L."/>
            <person name="Girlanda M."/>
            <person name="Hayes R."/>
            <person name="Keri Z."/>
            <person name="Labutti K."/>
            <person name="Lipzen A."/>
            <person name="Lombard V."/>
            <person name="Magnuson J."/>
            <person name="Maillard F."/>
            <person name="Morin E."/>
            <person name="Murat C."/>
            <person name="Nolan M."/>
            <person name="Ohm R."/>
            <person name="Pangilinan J."/>
            <person name="Pereira M."/>
            <person name="Perotto S."/>
            <person name="Peter M."/>
            <person name="Riley R."/>
            <person name="Sitrit Y."/>
            <person name="Stielow B."/>
            <person name="Szollosi G."/>
            <person name="Zifcakova L."/>
            <person name="Stursova M."/>
            <person name="Spatafora J.W."/>
            <person name="Tedersoo L."/>
            <person name="Vaario L.-M."/>
            <person name="Yamada A."/>
            <person name="Yan M."/>
            <person name="Wang P."/>
            <person name="Xu J."/>
            <person name="Bruns T."/>
            <person name="Baldrian P."/>
            <person name="Vilgalys R."/>
            <person name="Henrissat B."/>
            <person name="Grigoriev I.V."/>
            <person name="Hibbett D."/>
            <person name="Nagy L.G."/>
            <person name="Martin F.M."/>
        </authorList>
    </citation>
    <scope>NUCLEOTIDE SEQUENCE</scope>
    <source>
        <strain evidence="1">UH-Tt-Lm1</strain>
    </source>
</reference>
<organism evidence="1 2">
    <name type="scientific">Thelephora terrestris</name>
    <dbReference type="NCBI Taxonomy" id="56493"/>
    <lineage>
        <taxon>Eukaryota</taxon>
        <taxon>Fungi</taxon>
        <taxon>Dikarya</taxon>
        <taxon>Basidiomycota</taxon>
        <taxon>Agaricomycotina</taxon>
        <taxon>Agaricomycetes</taxon>
        <taxon>Thelephorales</taxon>
        <taxon>Thelephoraceae</taxon>
        <taxon>Thelephora</taxon>
    </lineage>
</organism>
<protein>
    <recommendedName>
        <fullName evidence="3">Protein kinase domain-containing protein</fullName>
    </recommendedName>
</protein>
<evidence type="ECO:0000313" key="1">
    <source>
        <dbReference type="EMBL" id="KAF9780411.1"/>
    </source>
</evidence>
<gene>
    <name evidence="1" type="ORF">BJ322DRAFT_1023695</name>
</gene>
<dbReference type="SUPFAM" id="SSF56112">
    <property type="entry name" value="Protein kinase-like (PK-like)"/>
    <property type="match status" value="1"/>
</dbReference>
<evidence type="ECO:0008006" key="3">
    <source>
        <dbReference type="Google" id="ProtNLM"/>
    </source>
</evidence>
<proteinExistence type="predicted"/>
<comment type="caution">
    <text evidence="1">The sequence shown here is derived from an EMBL/GenBank/DDBJ whole genome shotgun (WGS) entry which is preliminary data.</text>
</comment>
<keyword evidence="2" id="KW-1185">Reference proteome</keyword>
<dbReference type="Proteomes" id="UP000736335">
    <property type="component" value="Unassembled WGS sequence"/>
</dbReference>
<reference evidence="1" key="1">
    <citation type="journal article" date="2020" name="Nat. Commun.">
        <title>Large-scale genome sequencing of mycorrhizal fungi provides insights into the early evolution of symbiotic traits.</title>
        <authorList>
            <person name="Miyauchi S."/>
            <person name="Kiss E."/>
            <person name="Kuo A."/>
            <person name="Drula E."/>
            <person name="Kohler A."/>
            <person name="Sanchez-Garcia M."/>
            <person name="Morin E."/>
            <person name="Andreopoulos B."/>
            <person name="Barry K.W."/>
            <person name="Bonito G."/>
            <person name="Buee M."/>
            <person name="Carver A."/>
            <person name="Chen C."/>
            <person name="Cichocki N."/>
            <person name="Clum A."/>
            <person name="Culley D."/>
            <person name="Crous P.W."/>
            <person name="Fauchery L."/>
            <person name="Girlanda M."/>
            <person name="Hayes R.D."/>
            <person name="Keri Z."/>
            <person name="LaButti K."/>
            <person name="Lipzen A."/>
            <person name="Lombard V."/>
            <person name="Magnuson J."/>
            <person name="Maillard F."/>
            <person name="Murat C."/>
            <person name="Nolan M."/>
            <person name="Ohm R.A."/>
            <person name="Pangilinan J."/>
            <person name="Pereira M.F."/>
            <person name="Perotto S."/>
            <person name="Peter M."/>
            <person name="Pfister S."/>
            <person name="Riley R."/>
            <person name="Sitrit Y."/>
            <person name="Stielow J.B."/>
            <person name="Szollosi G."/>
            <person name="Zifcakova L."/>
            <person name="Stursova M."/>
            <person name="Spatafora J.W."/>
            <person name="Tedersoo L."/>
            <person name="Vaario L.M."/>
            <person name="Yamada A."/>
            <person name="Yan M."/>
            <person name="Wang P."/>
            <person name="Xu J."/>
            <person name="Bruns T."/>
            <person name="Baldrian P."/>
            <person name="Vilgalys R."/>
            <person name="Dunand C."/>
            <person name="Henrissat B."/>
            <person name="Grigoriev I.V."/>
            <person name="Hibbett D."/>
            <person name="Nagy L.G."/>
            <person name="Martin F.M."/>
        </authorList>
    </citation>
    <scope>NUCLEOTIDE SEQUENCE</scope>
    <source>
        <strain evidence="1">UH-Tt-Lm1</strain>
    </source>
</reference>
<dbReference type="AlphaFoldDB" id="A0A9P6L300"/>
<sequence>MAVTFAIRLFAISQEVVGSTRSKMPKTALQASFWSLEDQARDCVHCCLIWYGKTDSQPPQSSTYLQSQERLAGKSIKTFCPSYKAKIWHGLSIDWTTWSSNHISPRCAHGGCRPSSMFPIKQECPEGDARKVMEVLDLVSDQMLGGDLTKYIENHSDADLSTGWPSHQSPGVAGGLRYFHSCYMTHGDLKVSDHTMDCTGDPGRSGVTQSEKEVFSVSGVMIQIFTGPGPFSEKLPQNAISAITSGERPPRLAHQSLTEAL</sequence>